<organism evidence="1 2">
    <name type="scientific">Pedobacter frigoris</name>
    <dbReference type="NCBI Taxonomy" id="2571272"/>
    <lineage>
        <taxon>Bacteria</taxon>
        <taxon>Pseudomonadati</taxon>
        <taxon>Bacteroidota</taxon>
        <taxon>Sphingobacteriia</taxon>
        <taxon>Sphingobacteriales</taxon>
        <taxon>Sphingobacteriaceae</taxon>
        <taxon>Pedobacter</taxon>
    </lineage>
</organism>
<dbReference type="OrthoDB" id="9957480at2"/>
<dbReference type="Proteomes" id="UP000307244">
    <property type="component" value="Unassembled WGS sequence"/>
</dbReference>
<name>A0A4U1CPI3_9SPHI</name>
<dbReference type="SUPFAM" id="SSF158745">
    <property type="entry name" value="LanC-like"/>
    <property type="match status" value="1"/>
</dbReference>
<dbReference type="EMBL" id="SWBQ01000002">
    <property type="protein sequence ID" value="TKC07334.1"/>
    <property type="molecule type" value="Genomic_DNA"/>
</dbReference>
<proteinExistence type="predicted"/>
<gene>
    <name evidence="1" type="ORF">FA047_08745</name>
</gene>
<reference evidence="1 2" key="1">
    <citation type="submission" date="2019-04" db="EMBL/GenBank/DDBJ databases">
        <title>Pedobacter sp. RP-3-15 sp. nov., isolated from Arctic soil.</title>
        <authorList>
            <person name="Dahal R.H."/>
            <person name="Kim D.-U."/>
        </authorList>
    </citation>
    <scope>NUCLEOTIDE SEQUENCE [LARGE SCALE GENOMIC DNA]</scope>
    <source>
        <strain evidence="1 2">RP-3-15</strain>
    </source>
</reference>
<dbReference type="Gene3D" id="1.50.10.20">
    <property type="match status" value="1"/>
</dbReference>
<dbReference type="RefSeq" id="WP_136835588.1">
    <property type="nucleotide sequence ID" value="NZ_SWBQ01000002.1"/>
</dbReference>
<evidence type="ECO:0000313" key="2">
    <source>
        <dbReference type="Proteomes" id="UP000307244"/>
    </source>
</evidence>
<dbReference type="AlphaFoldDB" id="A0A4U1CPI3"/>
<protein>
    <recommendedName>
        <fullName evidence="3">Lanthionine synthetase C-like protein</fullName>
    </recommendedName>
</protein>
<keyword evidence="2" id="KW-1185">Reference proteome</keyword>
<evidence type="ECO:0008006" key="3">
    <source>
        <dbReference type="Google" id="ProtNLM"/>
    </source>
</evidence>
<sequence>MLSTLTNLITGNEETEDIDLYDGSAADILFLYYLNLYQANDTAIDKGIALSSKVYGAYRNNQYNTNDFSGIIGSVGVFQNLDKFEIADTDVSGAFKQLDEDIFQKLIYGEINALSLENGITGVILFIFNRLEKCDPENLNLEQARYYETLILAIDELERQIRLNGTHIQDLSKAMLLMAKITAKAFYPEIVNRIFVSIETGLKQTIHKNEAWIQPVKFQLLYHLWQSNLLLNRTAESDFYLSEIYEFENQRMHPHSFDLVSFNEIQLIQQFNRLYWATTDSYFNKAANDRIHTLTDNLSRNGNPLRKSGLTGISGLGLTILSGFSKECLTWDETILLS</sequence>
<accession>A0A4U1CPI3</accession>
<comment type="caution">
    <text evidence="1">The sequence shown here is derived from an EMBL/GenBank/DDBJ whole genome shotgun (WGS) entry which is preliminary data.</text>
</comment>
<evidence type="ECO:0000313" key="1">
    <source>
        <dbReference type="EMBL" id="TKC07334.1"/>
    </source>
</evidence>